<dbReference type="OrthoDB" id="5969911at2"/>
<evidence type="ECO:0000256" key="1">
    <source>
        <dbReference type="SAM" id="MobiDB-lite"/>
    </source>
</evidence>
<gene>
    <name evidence="2" type="ORF">BST13_35990</name>
</gene>
<protein>
    <submittedName>
        <fullName evidence="2">Uncharacterized protein</fullName>
    </submittedName>
</protein>
<feature type="compositionally biased region" description="Basic and acidic residues" evidence="1">
    <location>
        <begin position="168"/>
        <end position="195"/>
    </location>
</feature>
<evidence type="ECO:0000313" key="3">
    <source>
        <dbReference type="Proteomes" id="UP000192448"/>
    </source>
</evidence>
<organism evidence="2 3">
    <name type="scientific">Mycobacterium aquaticum</name>
    <dbReference type="NCBI Taxonomy" id="1927124"/>
    <lineage>
        <taxon>Bacteria</taxon>
        <taxon>Bacillati</taxon>
        <taxon>Actinomycetota</taxon>
        <taxon>Actinomycetes</taxon>
        <taxon>Mycobacteriales</taxon>
        <taxon>Mycobacteriaceae</taxon>
        <taxon>Mycobacterium</taxon>
    </lineage>
</organism>
<dbReference type="InterPro" id="IPR036689">
    <property type="entry name" value="ESAT-6-like_sf"/>
</dbReference>
<dbReference type="Proteomes" id="UP000192448">
    <property type="component" value="Unassembled WGS sequence"/>
</dbReference>
<dbReference type="AlphaFoldDB" id="A0A1W9ZYB6"/>
<dbReference type="Gene3D" id="3.90.1720.10">
    <property type="entry name" value="endopeptidase domain like (from Nostoc punctiforme)"/>
    <property type="match status" value="1"/>
</dbReference>
<reference evidence="2 3" key="1">
    <citation type="submission" date="2017-02" db="EMBL/GenBank/DDBJ databases">
        <title>The new phylogeny of genus Mycobacterium.</title>
        <authorList>
            <person name="Tortoli E."/>
            <person name="Trovato A."/>
            <person name="Cirillo D.M."/>
        </authorList>
    </citation>
    <scope>NUCLEOTIDE SEQUENCE [LARGE SCALE GENOMIC DNA]</scope>
    <source>
        <strain evidence="2 3">RW6</strain>
    </source>
</reference>
<name>A0A1W9ZYB6_9MYCO</name>
<comment type="caution">
    <text evidence="2">The sequence shown here is derived from an EMBL/GenBank/DDBJ whole genome shotgun (WGS) entry which is preliminary data.</text>
</comment>
<feature type="region of interest" description="Disordered" evidence="1">
    <location>
        <begin position="168"/>
        <end position="207"/>
    </location>
</feature>
<dbReference type="STRING" id="1927124.BST13_35990"/>
<dbReference type="EMBL" id="MVHF01000066">
    <property type="protein sequence ID" value="ORA22782.1"/>
    <property type="molecule type" value="Genomic_DNA"/>
</dbReference>
<dbReference type="SUPFAM" id="SSF140453">
    <property type="entry name" value="EsxAB dimer-like"/>
    <property type="match status" value="1"/>
</dbReference>
<dbReference type="RefSeq" id="WP_083170718.1">
    <property type="nucleotide sequence ID" value="NZ_MVHF01000066.1"/>
</dbReference>
<accession>A0A1W9ZYB6</accession>
<evidence type="ECO:0000313" key="2">
    <source>
        <dbReference type="EMBL" id="ORA22782.1"/>
    </source>
</evidence>
<keyword evidence="3" id="KW-1185">Reference proteome</keyword>
<sequence>MTLTVSQVLGAQPQSLLNAAEEVASSANRLDAQISSQRSHLSQLAGSWTGGASTAAQKQGADMLVGQEGYRDKLRAMQQVMSSGGQQLTGIKSALESMVNGGAGQLWKVGDNGSVTPGPLLQQYANLFPVLGMEIKLKALEMETAVKKMLAEFEQADKSTAEALRKFAEEHKDDGKDDKKKDGDTKPEDKPEKPKPSPTGQNPADIAKDFLGRNASDLKRSGDLPMDPSVPNDVCCANFVTATLQKAGLIDWHSNGVADMSQRLQAQGWHMVPASEAKPGDVAVINGSQHTELVATNDGGRITLIGSNNKNADGSQVVSYGNPYGQVMYLSPP</sequence>
<dbReference type="Gene3D" id="1.10.287.1060">
    <property type="entry name" value="ESAT-6-like"/>
    <property type="match status" value="1"/>
</dbReference>
<proteinExistence type="predicted"/>